<gene>
    <name evidence="1" type="ORF">J2793_007199</name>
</gene>
<dbReference type="AlphaFoldDB" id="A0AB73IP21"/>
<organism evidence="1 2">
    <name type="scientific">Paraburkholderia caledonica</name>
    <dbReference type="NCBI Taxonomy" id="134536"/>
    <lineage>
        <taxon>Bacteria</taxon>
        <taxon>Pseudomonadati</taxon>
        <taxon>Pseudomonadota</taxon>
        <taxon>Betaproteobacteria</taxon>
        <taxon>Burkholderiales</taxon>
        <taxon>Burkholderiaceae</taxon>
        <taxon>Paraburkholderia</taxon>
    </lineage>
</organism>
<name>A0AB73IP21_9BURK</name>
<dbReference type="Proteomes" id="UP001229486">
    <property type="component" value="Unassembled WGS sequence"/>
</dbReference>
<evidence type="ECO:0000313" key="2">
    <source>
        <dbReference type="Proteomes" id="UP001229486"/>
    </source>
</evidence>
<evidence type="ECO:0000313" key="1">
    <source>
        <dbReference type="EMBL" id="MDP9651724.1"/>
    </source>
</evidence>
<reference evidence="1" key="1">
    <citation type="submission" date="2023-07" db="EMBL/GenBank/DDBJ databases">
        <title>Sorghum-associated microbial communities from plants grown in Nebraska, USA.</title>
        <authorList>
            <person name="Schachtman D."/>
        </authorList>
    </citation>
    <scope>NUCLEOTIDE SEQUENCE</scope>
    <source>
        <strain evidence="1">DS1061</strain>
    </source>
</reference>
<evidence type="ECO:0008006" key="3">
    <source>
        <dbReference type="Google" id="ProtNLM"/>
    </source>
</evidence>
<dbReference type="EMBL" id="JAURTK010000028">
    <property type="protein sequence ID" value="MDP9651724.1"/>
    <property type="molecule type" value="Genomic_DNA"/>
</dbReference>
<dbReference type="RefSeq" id="WP_392396273.1">
    <property type="nucleotide sequence ID" value="NZ_JAURTK010000028.1"/>
</dbReference>
<proteinExistence type="predicted"/>
<comment type="caution">
    <text evidence="1">The sequence shown here is derived from an EMBL/GenBank/DDBJ whole genome shotgun (WGS) entry which is preliminary data.</text>
</comment>
<sequence>MGNIESFSTLPLQSIIPSYLYKQYSDDEDLQAFVDAFNSITQGYLTWYNQTPLGLYTSPNVTGPLLDWIGNGVYGIPRPVLSTQTSSTIAGYNTAPYNTVPYNGLSHSSSGTAEIASDDIYKRVMTWNLYRGDGQVFNMGWLKNRVNRFLNGANGSDYTVLDSPPSITVSGNVFTITSFQDANFTSLQECLNNGALAFPFQYTFSFVNIGFFNDGGVLWMTAPLNYPTSPAGLSAGSVWYNGGAVSVVPGVTPDPAAPPVFFGTITASGLLALGGGNLPLTNPGSTGQLWNNGGVISIA</sequence>
<protein>
    <recommendedName>
        <fullName evidence="3">Phage tail protein</fullName>
    </recommendedName>
</protein>
<accession>A0AB73IP21</accession>